<keyword evidence="1" id="KW-0812">Transmembrane</keyword>
<dbReference type="RefSeq" id="WP_321548414.1">
    <property type="nucleotide sequence ID" value="NZ_JAXIVS010000009.1"/>
</dbReference>
<protein>
    <submittedName>
        <fullName evidence="2">Uncharacterized protein</fullName>
    </submittedName>
</protein>
<name>A0ABU5H8R1_9BACT</name>
<keyword evidence="3" id="KW-1185">Reference proteome</keyword>
<reference evidence="2 3" key="1">
    <citation type="submission" date="2023-12" db="EMBL/GenBank/DDBJ databases">
        <title>the genome sequence of Hyalangium sp. s54d21.</title>
        <authorList>
            <person name="Zhang X."/>
        </authorList>
    </citation>
    <scope>NUCLEOTIDE SEQUENCE [LARGE SCALE GENOMIC DNA]</scope>
    <source>
        <strain evidence="3">s54d21</strain>
    </source>
</reference>
<dbReference type="Proteomes" id="UP001291309">
    <property type="component" value="Unassembled WGS sequence"/>
</dbReference>
<dbReference type="EMBL" id="JAXIVS010000009">
    <property type="protein sequence ID" value="MDY7229691.1"/>
    <property type="molecule type" value="Genomic_DNA"/>
</dbReference>
<sequence length="216" mass="23204">MGVVETCILYLLLGGVIAVALVLRAEGRGRGARVVTFVAGLFFWPVFAPFLLSPIKDAPTSQPAQAAQARLRAALGQVEGLAADVLRPEVARLRGLVDAVGKMEARVAEMDALLATPEFNRTAASAQLEALSQRGLLPEDPRVQSVHARLRNMERLGAMRERTAADLERVVLQLEEMGSRLQLLKFAGRPDAELVELLQSVASSVEEVTEGLLAAS</sequence>
<evidence type="ECO:0000256" key="1">
    <source>
        <dbReference type="SAM" id="Phobius"/>
    </source>
</evidence>
<keyword evidence="1" id="KW-0472">Membrane</keyword>
<comment type="caution">
    <text evidence="2">The sequence shown here is derived from an EMBL/GenBank/DDBJ whole genome shotgun (WGS) entry which is preliminary data.</text>
</comment>
<evidence type="ECO:0000313" key="2">
    <source>
        <dbReference type="EMBL" id="MDY7229691.1"/>
    </source>
</evidence>
<evidence type="ECO:0000313" key="3">
    <source>
        <dbReference type="Proteomes" id="UP001291309"/>
    </source>
</evidence>
<gene>
    <name evidence="2" type="ORF">SYV04_25080</name>
</gene>
<proteinExistence type="predicted"/>
<accession>A0ABU5H8R1</accession>
<keyword evidence="1" id="KW-1133">Transmembrane helix</keyword>
<feature type="transmembrane region" description="Helical" evidence="1">
    <location>
        <begin position="7"/>
        <end position="25"/>
    </location>
</feature>
<organism evidence="2 3">
    <name type="scientific">Hyalangium rubrum</name>
    <dbReference type="NCBI Taxonomy" id="3103134"/>
    <lineage>
        <taxon>Bacteria</taxon>
        <taxon>Pseudomonadati</taxon>
        <taxon>Myxococcota</taxon>
        <taxon>Myxococcia</taxon>
        <taxon>Myxococcales</taxon>
        <taxon>Cystobacterineae</taxon>
        <taxon>Archangiaceae</taxon>
        <taxon>Hyalangium</taxon>
    </lineage>
</organism>
<feature type="transmembrane region" description="Helical" evidence="1">
    <location>
        <begin position="31"/>
        <end position="52"/>
    </location>
</feature>